<dbReference type="Pfam" id="PF21805">
    <property type="entry name" value="Imm5_like"/>
    <property type="match status" value="1"/>
</dbReference>
<dbReference type="RefSeq" id="WP_163052097.1">
    <property type="nucleotide sequence ID" value="NZ_AP019695.1"/>
</dbReference>
<dbReference type="InterPro" id="IPR048667">
    <property type="entry name" value="Imm5-like"/>
</dbReference>
<sequence>MEFKDVEVKLKKKNKILFTRESACLQELLKEIRLQKHRTLVLWIFRICKDAESYVKRRNKEDTRVETARELCWKWAQGKCKMQSAKKALLAVHAIAKETRDPVLEAYCHALGQGYASVHVETHAIGFVMYELSAFVRMYGIDKKRLEDRIQYYHQELKRCEKDIENYKEWASFLLDDTRENKEMCLYVRKHK</sequence>
<feature type="domain" description="Imm-5-like" evidence="1">
    <location>
        <begin position="32"/>
        <end position="155"/>
    </location>
</feature>
<gene>
    <name evidence="2" type="ORF">Aargi30884_18050</name>
</gene>
<reference evidence="3" key="1">
    <citation type="submission" date="2019-05" db="EMBL/GenBank/DDBJ databases">
        <title>Complete genome sequencing of Absiella argi strain JCM 30884.</title>
        <authorList>
            <person name="Sakamoto M."/>
            <person name="Murakami T."/>
            <person name="Mori H."/>
        </authorList>
    </citation>
    <scope>NUCLEOTIDE SEQUENCE [LARGE SCALE GENOMIC DNA]</scope>
    <source>
        <strain evidence="3">JCM 30884</strain>
    </source>
</reference>
<dbReference type="Proteomes" id="UP000464754">
    <property type="component" value="Chromosome"/>
</dbReference>
<evidence type="ECO:0000259" key="1">
    <source>
        <dbReference type="Pfam" id="PF21805"/>
    </source>
</evidence>
<dbReference type="EMBL" id="AP019695">
    <property type="protein sequence ID" value="BBK22902.1"/>
    <property type="molecule type" value="Genomic_DNA"/>
</dbReference>
<organism evidence="2 3">
    <name type="scientific">Amedibacterium intestinale</name>
    <dbReference type="NCBI Taxonomy" id="2583452"/>
    <lineage>
        <taxon>Bacteria</taxon>
        <taxon>Bacillati</taxon>
        <taxon>Bacillota</taxon>
        <taxon>Erysipelotrichia</taxon>
        <taxon>Erysipelotrichales</taxon>
        <taxon>Erysipelotrichaceae</taxon>
        <taxon>Amedibacterium</taxon>
    </lineage>
</organism>
<evidence type="ECO:0000313" key="3">
    <source>
        <dbReference type="Proteomes" id="UP000464754"/>
    </source>
</evidence>
<name>A0A6N4TLF5_9FIRM</name>
<keyword evidence="3" id="KW-1185">Reference proteome</keyword>
<proteinExistence type="predicted"/>
<dbReference type="KEGG" id="aarg:Aargi30884_18050"/>
<dbReference type="AlphaFoldDB" id="A0A6N4TLF5"/>
<accession>A0A6N4TLF5</accession>
<evidence type="ECO:0000313" key="2">
    <source>
        <dbReference type="EMBL" id="BBK22902.1"/>
    </source>
</evidence>
<protein>
    <recommendedName>
        <fullName evidence="1">Imm-5-like domain-containing protein</fullName>
    </recommendedName>
</protein>